<comment type="caution">
    <text evidence="3">The sequence shown here is derived from an EMBL/GenBank/DDBJ whole genome shotgun (WGS) entry which is preliminary data.</text>
</comment>
<organism evidence="3 6">
    <name type="scientific">Rotaria sordida</name>
    <dbReference type="NCBI Taxonomy" id="392033"/>
    <lineage>
        <taxon>Eukaryota</taxon>
        <taxon>Metazoa</taxon>
        <taxon>Spiralia</taxon>
        <taxon>Gnathifera</taxon>
        <taxon>Rotifera</taxon>
        <taxon>Eurotatoria</taxon>
        <taxon>Bdelloidea</taxon>
        <taxon>Philodinida</taxon>
        <taxon>Philodinidae</taxon>
        <taxon>Rotaria</taxon>
    </lineage>
</organism>
<dbReference type="InterPro" id="IPR001623">
    <property type="entry name" value="DnaJ_domain"/>
</dbReference>
<evidence type="ECO:0000313" key="7">
    <source>
        <dbReference type="Proteomes" id="UP000663870"/>
    </source>
</evidence>
<dbReference type="SMART" id="SM00271">
    <property type="entry name" value="DnaJ"/>
    <property type="match status" value="1"/>
</dbReference>
<dbReference type="PANTHER" id="PTHR44825">
    <property type="match status" value="1"/>
</dbReference>
<keyword evidence="1" id="KW-0812">Transmembrane</keyword>
<dbReference type="Proteomes" id="UP000663854">
    <property type="component" value="Unassembled WGS sequence"/>
</dbReference>
<evidence type="ECO:0000256" key="1">
    <source>
        <dbReference type="SAM" id="Phobius"/>
    </source>
</evidence>
<keyword evidence="1" id="KW-1133">Transmembrane helix</keyword>
<feature type="transmembrane region" description="Helical" evidence="1">
    <location>
        <begin position="200"/>
        <end position="220"/>
    </location>
</feature>
<protein>
    <recommendedName>
        <fullName evidence="2">J domain-containing protein</fullName>
    </recommendedName>
</protein>
<evidence type="ECO:0000313" key="4">
    <source>
        <dbReference type="EMBL" id="CAF1383327.1"/>
    </source>
</evidence>
<gene>
    <name evidence="4" type="ORF">JXQ802_LOCUS33803</name>
    <name evidence="5" type="ORF">JXQ802_LOCUS33812</name>
    <name evidence="3" type="ORF">PYM288_LOCUS1270</name>
</gene>
<dbReference type="CDD" id="cd06257">
    <property type="entry name" value="DnaJ"/>
    <property type="match status" value="1"/>
</dbReference>
<accession>A0A813NC87</accession>
<dbReference type="Gene3D" id="1.10.287.110">
    <property type="entry name" value="DnaJ domain"/>
    <property type="match status" value="1"/>
</dbReference>
<dbReference type="EMBL" id="CAJNOH010000006">
    <property type="protein sequence ID" value="CAF0736018.1"/>
    <property type="molecule type" value="Genomic_DNA"/>
</dbReference>
<dbReference type="PROSITE" id="PS50076">
    <property type="entry name" value="DNAJ_2"/>
    <property type="match status" value="1"/>
</dbReference>
<dbReference type="PRINTS" id="PR00625">
    <property type="entry name" value="JDOMAIN"/>
</dbReference>
<dbReference type="Proteomes" id="UP000663870">
    <property type="component" value="Unassembled WGS sequence"/>
</dbReference>
<keyword evidence="1" id="KW-0472">Membrane</keyword>
<dbReference type="EMBL" id="CAJNOL010001566">
    <property type="protein sequence ID" value="CAF1383327.1"/>
    <property type="molecule type" value="Genomic_DNA"/>
</dbReference>
<feature type="domain" description="J" evidence="2">
    <location>
        <begin position="53"/>
        <end position="118"/>
    </location>
</feature>
<evidence type="ECO:0000313" key="6">
    <source>
        <dbReference type="Proteomes" id="UP000663854"/>
    </source>
</evidence>
<keyword evidence="7" id="KW-1185">Reference proteome</keyword>
<name>A0A813NC87_9BILA</name>
<dbReference type="InterPro" id="IPR036869">
    <property type="entry name" value="J_dom_sf"/>
</dbReference>
<dbReference type="AlphaFoldDB" id="A0A813NC87"/>
<dbReference type="SUPFAM" id="SSF46565">
    <property type="entry name" value="Chaperone J-domain"/>
    <property type="match status" value="1"/>
</dbReference>
<dbReference type="Pfam" id="PF00226">
    <property type="entry name" value="DnaJ"/>
    <property type="match status" value="1"/>
</dbReference>
<dbReference type="PANTHER" id="PTHR44825:SF1">
    <property type="entry name" value="DNAJ HOMOLOG SUBFAMILY C MEMBER 4"/>
    <property type="match status" value="1"/>
</dbReference>
<sequence>MLRTSQKYLCTNKGSSDRFHPYRNIIKSTIQSHRSIVLILCRYYKTANFNSRNYYELLGVERTATQKEIKKAFYKLSKEYHPDSNSADQSLHEKFVKINAAFSVLSKQSTRSTYDQSLNSISRPPYQSYSRQPSPNWSNINFASRSTYQRRTNTNESTWNIPHYDKAFYDMLRRKMEHDRQRSGTYSNYYTSPHSVPNTYFASVSVIIIVIALGMFIHALQWRTMHFSDAQYNADPRTRHYRAYREWRRLNALKDAESTPIQREFSSSSTEEK</sequence>
<reference evidence="3" key="1">
    <citation type="submission" date="2021-02" db="EMBL/GenBank/DDBJ databases">
        <authorList>
            <person name="Nowell W R."/>
        </authorList>
    </citation>
    <scope>NUCLEOTIDE SEQUENCE</scope>
</reference>
<evidence type="ECO:0000313" key="3">
    <source>
        <dbReference type="EMBL" id="CAF0736018.1"/>
    </source>
</evidence>
<evidence type="ECO:0000259" key="2">
    <source>
        <dbReference type="PROSITE" id="PS50076"/>
    </source>
</evidence>
<evidence type="ECO:0000313" key="5">
    <source>
        <dbReference type="EMBL" id="CAF1383510.1"/>
    </source>
</evidence>
<dbReference type="InterPro" id="IPR052763">
    <property type="entry name" value="DnaJ_C4"/>
</dbReference>
<dbReference type="EMBL" id="CAJNOL010001567">
    <property type="protein sequence ID" value="CAF1383510.1"/>
    <property type="molecule type" value="Genomic_DNA"/>
</dbReference>
<proteinExistence type="predicted"/>